<dbReference type="Proteomes" id="UP000317982">
    <property type="component" value="Unassembled WGS sequence"/>
</dbReference>
<gene>
    <name evidence="1" type="ORF">FL583_23835</name>
</gene>
<protein>
    <submittedName>
        <fullName evidence="1">Formate dehydrogenase subunit delta</fullName>
    </submittedName>
</protein>
<dbReference type="AlphaFoldDB" id="A0A545AN29"/>
<accession>A0A545AN29</accession>
<dbReference type="InParanoid" id="A0A545AN29"/>
<sequence>MVNDIARQFRHLTPEAAAEQIAGHVARFWDPRMRARLLALADAGSEGLDPLAVAAVAVLRRW</sequence>
<comment type="caution">
    <text evidence="1">The sequence shown here is derived from an EMBL/GenBank/DDBJ whole genome shotgun (WGS) entry which is preliminary data.</text>
</comment>
<dbReference type="EMBL" id="VIRS01000017">
    <property type="protein sequence ID" value="TQS42737.1"/>
    <property type="molecule type" value="Genomic_DNA"/>
</dbReference>
<name>A0A545AN29_9ACTN</name>
<dbReference type="OrthoDB" id="7409377at2"/>
<evidence type="ECO:0000313" key="1">
    <source>
        <dbReference type="EMBL" id="TQS42737.1"/>
    </source>
</evidence>
<keyword evidence="2" id="KW-1185">Reference proteome</keyword>
<dbReference type="InterPro" id="IPR021074">
    <property type="entry name" value="Formate_DH_dsu"/>
</dbReference>
<reference evidence="1 2" key="1">
    <citation type="submission" date="2019-07" db="EMBL/GenBank/DDBJ databases">
        <title>Cryptosporangium phraense sp. nov., isolated from plant litter.</title>
        <authorList>
            <person name="Suriyachadkun C."/>
        </authorList>
    </citation>
    <scope>NUCLEOTIDE SEQUENCE [LARGE SCALE GENOMIC DNA]</scope>
    <source>
        <strain evidence="1 2">A-T 5661</strain>
    </source>
</reference>
<proteinExistence type="predicted"/>
<evidence type="ECO:0000313" key="2">
    <source>
        <dbReference type="Proteomes" id="UP000317982"/>
    </source>
</evidence>
<organism evidence="1 2">
    <name type="scientific">Cryptosporangium phraense</name>
    <dbReference type="NCBI Taxonomy" id="2593070"/>
    <lineage>
        <taxon>Bacteria</taxon>
        <taxon>Bacillati</taxon>
        <taxon>Actinomycetota</taxon>
        <taxon>Actinomycetes</taxon>
        <taxon>Cryptosporangiales</taxon>
        <taxon>Cryptosporangiaceae</taxon>
        <taxon>Cryptosporangium</taxon>
    </lineage>
</organism>
<dbReference type="Pfam" id="PF11390">
    <property type="entry name" value="FdsD"/>
    <property type="match status" value="1"/>
</dbReference>